<dbReference type="PANTHER" id="PTHR43701:SF2">
    <property type="entry name" value="MEMBRANE TRANSPORTER PROTEIN YJNA-RELATED"/>
    <property type="match status" value="1"/>
</dbReference>
<dbReference type="InterPro" id="IPR051598">
    <property type="entry name" value="TSUP/Inactive_protease-like"/>
</dbReference>
<feature type="transmembrane region" description="Helical" evidence="6">
    <location>
        <begin position="42"/>
        <end position="62"/>
    </location>
</feature>
<feature type="transmembrane region" description="Helical" evidence="6">
    <location>
        <begin position="101"/>
        <end position="116"/>
    </location>
</feature>
<keyword evidence="4 6" id="KW-1133">Transmembrane helix</keyword>
<evidence type="ECO:0000256" key="2">
    <source>
        <dbReference type="ARBA" id="ARBA00009142"/>
    </source>
</evidence>
<comment type="similarity">
    <text evidence="2 6">Belongs to the 4-toluene sulfonate uptake permease (TSUP) (TC 2.A.102) family.</text>
</comment>
<keyword evidence="6" id="KW-1003">Cell membrane</keyword>
<dbReference type="Pfam" id="PF01925">
    <property type="entry name" value="TauE"/>
    <property type="match status" value="1"/>
</dbReference>
<feature type="transmembrane region" description="Helical" evidence="6">
    <location>
        <begin position="157"/>
        <end position="178"/>
    </location>
</feature>
<dbReference type="AlphaFoldDB" id="A0A6I0F3J3"/>
<evidence type="ECO:0000313" key="7">
    <source>
        <dbReference type="EMBL" id="KAB2953297.1"/>
    </source>
</evidence>
<evidence type="ECO:0000256" key="3">
    <source>
        <dbReference type="ARBA" id="ARBA00022692"/>
    </source>
</evidence>
<reference evidence="7 8" key="1">
    <citation type="submission" date="2019-10" db="EMBL/GenBank/DDBJ databases">
        <title>Whole-genome sequence of the extremophile Heliorestis acidaminivorans DSM 24790.</title>
        <authorList>
            <person name="Kyndt J.A."/>
            <person name="Meyer T.E."/>
        </authorList>
    </citation>
    <scope>NUCLEOTIDE SEQUENCE [LARGE SCALE GENOMIC DNA]</scope>
    <source>
        <strain evidence="7 8">DSM 24790</strain>
    </source>
</reference>
<dbReference type="EMBL" id="WBXO01000003">
    <property type="protein sequence ID" value="KAB2953297.1"/>
    <property type="molecule type" value="Genomic_DNA"/>
</dbReference>
<dbReference type="InterPro" id="IPR002781">
    <property type="entry name" value="TM_pro_TauE-like"/>
</dbReference>
<feature type="transmembrane region" description="Helical" evidence="6">
    <location>
        <begin position="222"/>
        <end position="241"/>
    </location>
</feature>
<proteinExistence type="inferred from homology"/>
<dbReference type="RefSeq" id="WP_151619216.1">
    <property type="nucleotide sequence ID" value="NZ_WBXO01000003.1"/>
</dbReference>
<feature type="transmembrane region" description="Helical" evidence="6">
    <location>
        <begin position="7"/>
        <end position="36"/>
    </location>
</feature>
<keyword evidence="3 6" id="KW-0812">Transmembrane</keyword>
<feature type="transmembrane region" description="Helical" evidence="6">
    <location>
        <begin position="190"/>
        <end position="210"/>
    </location>
</feature>
<evidence type="ECO:0000256" key="4">
    <source>
        <dbReference type="ARBA" id="ARBA00022989"/>
    </source>
</evidence>
<keyword evidence="8" id="KW-1185">Reference proteome</keyword>
<feature type="transmembrane region" description="Helical" evidence="6">
    <location>
        <begin position="74"/>
        <end position="95"/>
    </location>
</feature>
<evidence type="ECO:0000313" key="8">
    <source>
        <dbReference type="Proteomes" id="UP000468766"/>
    </source>
</evidence>
<comment type="subcellular location">
    <subcellularLocation>
        <location evidence="6">Cell membrane</location>
        <topology evidence="6">Multi-pass membrane protein</topology>
    </subcellularLocation>
    <subcellularLocation>
        <location evidence="1">Membrane</location>
        <topology evidence="1">Multi-pass membrane protein</topology>
    </subcellularLocation>
</comment>
<dbReference type="GO" id="GO:0005886">
    <property type="term" value="C:plasma membrane"/>
    <property type="evidence" value="ECO:0007669"/>
    <property type="project" value="UniProtKB-SubCell"/>
</dbReference>
<name>A0A6I0F3J3_9FIRM</name>
<sequence length="266" mass="28375">MDYLLLILIGLFAGGLGSLVGVGGGFVVIPFLLLFFDYPPAWAVATSLAFIFVNSLSSSIVYSQQKRIDFKTGIPFAISTIPGAIAGAFIIPYFAERTFDTAFGLLLIAVSIFMLMRPEGPVKDRTPSWLGPKVTRQFVDAHGVEYNYSFSIKFGMLLSFGVGFISSLFGIGGGIIHVPAMTLLLGIPPHIATATSMFILTISTVVASFAHFTQGNVQLMTALFLALGAIAGGQVGARLAPKIKGPLLMRIFAGLMFILALQLLTK</sequence>
<evidence type="ECO:0000256" key="1">
    <source>
        <dbReference type="ARBA" id="ARBA00004141"/>
    </source>
</evidence>
<accession>A0A6I0F3J3</accession>
<gene>
    <name evidence="7" type="ORF">F9B85_05135</name>
</gene>
<protein>
    <recommendedName>
        <fullName evidence="6">Probable membrane transporter protein</fullName>
    </recommendedName>
</protein>
<dbReference type="OrthoDB" id="9780109at2"/>
<organism evidence="7 8">
    <name type="scientific">Heliorestis acidaminivorans</name>
    <dbReference type="NCBI Taxonomy" id="553427"/>
    <lineage>
        <taxon>Bacteria</taxon>
        <taxon>Bacillati</taxon>
        <taxon>Bacillota</taxon>
        <taxon>Clostridia</taxon>
        <taxon>Eubacteriales</taxon>
        <taxon>Heliobacteriaceae</taxon>
        <taxon>Heliorestis</taxon>
    </lineage>
</organism>
<comment type="caution">
    <text evidence="7">The sequence shown here is derived from an EMBL/GenBank/DDBJ whole genome shotgun (WGS) entry which is preliminary data.</text>
</comment>
<keyword evidence="5 6" id="KW-0472">Membrane</keyword>
<dbReference type="PANTHER" id="PTHR43701">
    <property type="entry name" value="MEMBRANE TRANSPORTER PROTEIN MJ0441-RELATED"/>
    <property type="match status" value="1"/>
</dbReference>
<evidence type="ECO:0000256" key="5">
    <source>
        <dbReference type="ARBA" id="ARBA00023136"/>
    </source>
</evidence>
<feature type="transmembrane region" description="Helical" evidence="6">
    <location>
        <begin position="247"/>
        <end position="265"/>
    </location>
</feature>
<dbReference type="Proteomes" id="UP000468766">
    <property type="component" value="Unassembled WGS sequence"/>
</dbReference>
<evidence type="ECO:0000256" key="6">
    <source>
        <dbReference type="RuleBase" id="RU363041"/>
    </source>
</evidence>